<gene>
    <name evidence="1" type="ORF">BJY01DRAFT_224584</name>
</gene>
<evidence type="ECO:0000313" key="1">
    <source>
        <dbReference type="EMBL" id="KAL2834052.1"/>
    </source>
</evidence>
<evidence type="ECO:0000313" key="2">
    <source>
        <dbReference type="Proteomes" id="UP001610446"/>
    </source>
</evidence>
<organism evidence="1 2">
    <name type="scientific">Aspergillus pseudoustus</name>
    <dbReference type="NCBI Taxonomy" id="1810923"/>
    <lineage>
        <taxon>Eukaryota</taxon>
        <taxon>Fungi</taxon>
        <taxon>Dikarya</taxon>
        <taxon>Ascomycota</taxon>
        <taxon>Pezizomycotina</taxon>
        <taxon>Eurotiomycetes</taxon>
        <taxon>Eurotiomycetidae</taxon>
        <taxon>Eurotiales</taxon>
        <taxon>Aspergillaceae</taxon>
        <taxon>Aspergillus</taxon>
        <taxon>Aspergillus subgen. Nidulantes</taxon>
    </lineage>
</organism>
<comment type="caution">
    <text evidence="1">The sequence shown here is derived from an EMBL/GenBank/DDBJ whole genome shotgun (WGS) entry which is preliminary data.</text>
</comment>
<reference evidence="1 2" key="1">
    <citation type="submission" date="2024-07" db="EMBL/GenBank/DDBJ databases">
        <title>Section-level genome sequencing and comparative genomics of Aspergillus sections Usti and Cavernicolus.</title>
        <authorList>
            <consortium name="Lawrence Berkeley National Laboratory"/>
            <person name="Nybo J.L."/>
            <person name="Vesth T.C."/>
            <person name="Theobald S."/>
            <person name="Frisvad J.C."/>
            <person name="Larsen T.O."/>
            <person name="Kjaerboelling I."/>
            <person name="Rothschild-Mancinelli K."/>
            <person name="Lyhne E.K."/>
            <person name="Kogle M.E."/>
            <person name="Barry K."/>
            <person name="Clum A."/>
            <person name="Na H."/>
            <person name="Ledsgaard L."/>
            <person name="Lin J."/>
            <person name="Lipzen A."/>
            <person name="Kuo A."/>
            <person name="Riley R."/>
            <person name="Mondo S."/>
            <person name="Labutti K."/>
            <person name="Haridas S."/>
            <person name="Pangalinan J."/>
            <person name="Salamov A.A."/>
            <person name="Simmons B.A."/>
            <person name="Magnuson J.K."/>
            <person name="Chen J."/>
            <person name="Drula E."/>
            <person name="Henrissat B."/>
            <person name="Wiebenga A."/>
            <person name="Lubbers R.J."/>
            <person name="Gomes A.C."/>
            <person name="Makela M.R."/>
            <person name="Stajich J."/>
            <person name="Grigoriev I.V."/>
            <person name="Mortensen U.H."/>
            <person name="De Vries R.P."/>
            <person name="Baker S.E."/>
            <person name="Andersen M.R."/>
        </authorList>
    </citation>
    <scope>NUCLEOTIDE SEQUENCE [LARGE SCALE GENOMIC DNA]</scope>
    <source>
        <strain evidence="1 2">CBS 123904</strain>
    </source>
</reference>
<dbReference type="Proteomes" id="UP001610446">
    <property type="component" value="Unassembled WGS sequence"/>
</dbReference>
<name>A0ABR4J1Z7_9EURO</name>
<protein>
    <submittedName>
        <fullName evidence="1">Uncharacterized protein</fullName>
    </submittedName>
</protein>
<keyword evidence="2" id="KW-1185">Reference proteome</keyword>
<dbReference type="EMBL" id="JBFXLU010000229">
    <property type="protein sequence ID" value="KAL2834052.1"/>
    <property type="molecule type" value="Genomic_DNA"/>
</dbReference>
<sequence>MNREARKLIFATHGGGIVHGAEQMSDSNKRIRLEQGLMNCSLVIDSWLEQGSLKRFARERWKGRWRLRIDRWIEGFEARDHLKRKSSVEKVETIGAQGTQGQAELCPTSEECRLGFCEALWTGRTETSEGNASSLNSPPRMVIEISLFFQGCEACQ</sequence>
<accession>A0ABR4J1Z7</accession>
<proteinExistence type="predicted"/>